<proteinExistence type="predicted"/>
<name>A0A6G1BTH0_9ORYZ</name>
<keyword evidence="2" id="KW-1185">Reference proteome</keyword>
<reference evidence="1 2" key="1">
    <citation type="submission" date="2019-11" db="EMBL/GenBank/DDBJ databases">
        <title>Whole genome sequence of Oryza granulata.</title>
        <authorList>
            <person name="Li W."/>
        </authorList>
    </citation>
    <scope>NUCLEOTIDE SEQUENCE [LARGE SCALE GENOMIC DNA]</scope>
    <source>
        <strain evidence="2">cv. Menghai</strain>
        <tissue evidence="1">Leaf</tissue>
    </source>
</reference>
<dbReference type="AlphaFoldDB" id="A0A6G1BTH0"/>
<comment type="caution">
    <text evidence="1">The sequence shown here is derived from an EMBL/GenBank/DDBJ whole genome shotgun (WGS) entry which is preliminary data.</text>
</comment>
<gene>
    <name evidence="1" type="ORF">E2562_005134</name>
</gene>
<accession>A0A6G1BTH0</accession>
<protein>
    <submittedName>
        <fullName evidence="1">Uncharacterized protein</fullName>
    </submittedName>
</protein>
<sequence>MVALTHGRVPSSAAKDMSQYVLDVEMESADGLMGTEGVGGECVRGCQTPLLLSAIATGLLRWYHQLVEARIVNLAPVVATSPRTSAQEGEEENRGRAGANWVGSLWWSGERGWEEGYTSIGGVGGATARGGGPCGGGGGAIAARRSQVRDNRQWWRRLFVVAGGRRRLWRSV</sequence>
<dbReference type="Proteomes" id="UP000479710">
    <property type="component" value="Unassembled WGS sequence"/>
</dbReference>
<dbReference type="EMBL" id="SPHZ02000011">
    <property type="protein sequence ID" value="KAF0891041.1"/>
    <property type="molecule type" value="Genomic_DNA"/>
</dbReference>
<organism evidence="1 2">
    <name type="scientific">Oryza meyeriana var. granulata</name>
    <dbReference type="NCBI Taxonomy" id="110450"/>
    <lineage>
        <taxon>Eukaryota</taxon>
        <taxon>Viridiplantae</taxon>
        <taxon>Streptophyta</taxon>
        <taxon>Embryophyta</taxon>
        <taxon>Tracheophyta</taxon>
        <taxon>Spermatophyta</taxon>
        <taxon>Magnoliopsida</taxon>
        <taxon>Liliopsida</taxon>
        <taxon>Poales</taxon>
        <taxon>Poaceae</taxon>
        <taxon>BOP clade</taxon>
        <taxon>Oryzoideae</taxon>
        <taxon>Oryzeae</taxon>
        <taxon>Oryzinae</taxon>
        <taxon>Oryza</taxon>
        <taxon>Oryza meyeriana</taxon>
    </lineage>
</organism>
<evidence type="ECO:0000313" key="1">
    <source>
        <dbReference type="EMBL" id="KAF0891041.1"/>
    </source>
</evidence>
<evidence type="ECO:0000313" key="2">
    <source>
        <dbReference type="Proteomes" id="UP000479710"/>
    </source>
</evidence>